<evidence type="ECO:0000313" key="4">
    <source>
        <dbReference type="Proteomes" id="UP001055115"/>
    </source>
</evidence>
<proteinExistence type="predicted"/>
<feature type="region of interest" description="Disordered" evidence="1">
    <location>
        <begin position="1"/>
        <end position="35"/>
    </location>
</feature>
<feature type="domain" description="NAA35-like N-terminal" evidence="2">
    <location>
        <begin position="55"/>
        <end position="119"/>
    </location>
</feature>
<dbReference type="EMBL" id="BQXU01000018">
    <property type="protein sequence ID" value="GKT47061.1"/>
    <property type="molecule type" value="Genomic_DNA"/>
</dbReference>
<comment type="caution">
    <text evidence="3">The sequence shown here is derived from an EMBL/GenBank/DDBJ whole genome shotgun (WGS) entry which is preliminary data.</text>
</comment>
<dbReference type="Pfam" id="PF04112">
    <property type="entry name" value="Mak10"/>
    <property type="match status" value="1"/>
</dbReference>
<sequence length="129" mass="13872">MAVPSGFAVSEDISRLSLEQERDPPHPPAPKTSGNGIVAFDITSKFTTAAETLSPGELVKDGFFTLFESVGALEIMDPKMDSGCLEAEDSLDVDYDVSRPLLPEEVLGIIDQLLCHEVSVERSISGFPC</sequence>
<dbReference type="Proteomes" id="UP001055115">
    <property type="component" value="Unassembled WGS sequence"/>
</dbReference>
<protein>
    <submittedName>
        <fullName evidence="3">N-alpha-acetyltransferase, 35 NatC auxiliary subunit</fullName>
    </submittedName>
</protein>
<accession>A0AA37P6Q5</accession>
<dbReference type="InterPro" id="IPR057983">
    <property type="entry name" value="NAA35-like_N"/>
</dbReference>
<organism evidence="3 4">
    <name type="scientific">Colletotrichum spaethianum</name>
    <dbReference type="NCBI Taxonomy" id="700344"/>
    <lineage>
        <taxon>Eukaryota</taxon>
        <taxon>Fungi</taxon>
        <taxon>Dikarya</taxon>
        <taxon>Ascomycota</taxon>
        <taxon>Pezizomycotina</taxon>
        <taxon>Sordariomycetes</taxon>
        <taxon>Hypocreomycetidae</taxon>
        <taxon>Glomerellales</taxon>
        <taxon>Glomerellaceae</taxon>
        <taxon>Colletotrichum</taxon>
        <taxon>Colletotrichum spaethianum species complex</taxon>
    </lineage>
</organism>
<evidence type="ECO:0000259" key="2">
    <source>
        <dbReference type="Pfam" id="PF04112"/>
    </source>
</evidence>
<feature type="compositionally biased region" description="Basic and acidic residues" evidence="1">
    <location>
        <begin position="12"/>
        <end position="25"/>
    </location>
</feature>
<name>A0AA37P6Q5_9PEZI</name>
<dbReference type="AlphaFoldDB" id="A0AA37P6Q5"/>
<dbReference type="PANTHER" id="PTHR21373">
    <property type="entry name" value="GLUCOSE REPRESSIBLE PROTEIN MAK10"/>
    <property type="match status" value="1"/>
</dbReference>
<dbReference type="GO" id="GO:0031417">
    <property type="term" value="C:NatC complex"/>
    <property type="evidence" value="ECO:0007669"/>
    <property type="project" value="InterPro"/>
</dbReference>
<keyword evidence="4" id="KW-1185">Reference proteome</keyword>
<dbReference type="RefSeq" id="XP_049129411.1">
    <property type="nucleotide sequence ID" value="XM_049273454.1"/>
</dbReference>
<dbReference type="PANTHER" id="PTHR21373:SF0">
    <property type="entry name" value="N-ALPHA-ACETYLTRANSFERASE 35, NATC AUXILIARY SUBUNIT"/>
    <property type="match status" value="1"/>
</dbReference>
<evidence type="ECO:0000256" key="1">
    <source>
        <dbReference type="SAM" id="MobiDB-lite"/>
    </source>
</evidence>
<gene>
    <name evidence="3" type="ORF">ColSpa_07242</name>
</gene>
<dbReference type="GeneID" id="73328044"/>
<dbReference type="InterPro" id="IPR007244">
    <property type="entry name" value="Naa35_N"/>
</dbReference>
<evidence type="ECO:0000313" key="3">
    <source>
        <dbReference type="EMBL" id="GKT47061.1"/>
    </source>
</evidence>
<reference evidence="3 4" key="1">
    <citation type="submission" date="2022-03" db="EMBL/GenBank/DDBJ databases">
        <title>Genome data of Colletotrichum spp.</title>
        <authorList>
            <person name="Utami Y.D."/>
            <person name="Hiruma K."/>
        </authorList>
    </citation>
    <scope>NUCLEOTIDE SEQUENCE [LARGE SCALE GENOMIC DNA]</scope>
    <source>
        <strain evidence="3 4">MAFF 239500</strain>
    </source>
</reference>